<reference evidence="1 2" key="1">
    <citation type="journal article" date="2010" name="Nature">
        <title>Perigord black truffle genome uncovers evolutionary origins and mechanisms of symbiosis.</title>
        <authorList>
            <person name="Martin F."/>
            <person name="Kohler A."/>
            <person name="Murat C."/>
            <person name="Balestrini R."/>
            <person name="Coutinho P.M."/>
            <person name="Jaillon O."/>
            <person name="Montanini B."/>
            <person name="Morin E."/>
            <person name="Noel B."/>
            <person name="Percudani R."/>
            <person name="Porcel B."/>
            <person name="Rubini A."/>
            <person name="Amicucci A."/>
            <person name="Amselem J."/>
            <person name="Anthouard V."/>
            <person name="Arcioni S."/>
            <person name="Artiguenave F."/>
            <person name="Aury J.M."/>
            <person name="Ballario P."/>
            <person name="Bolchi A."/>
            <person name="Brenna A."/>
            <person name="Brun A."/>
            <person name="Buee M."/>
            <person name="Cantarel B."/>
            <person name="Chevalier G."/>
            <person name="Couloux A."/>
            <person name="Da Silva C."/>
            <person name="Denoeud F."/>
            <person name="Duplessis S."/>
            <person name="Ghignone S."/>
            <person name="Hilselberger B."/>
            <person name="Iotti M."/>
            <person name="Marcais B."/>
            <person name="Mello A."/>
            <person name="Miranda M."/>
            <person name="Pacioni G."/>
            <person name="Quesneville H."/>
            <person name="Riccioni C."/>
            <person name="Ruotolo R."/>
            <person name="Splivallo R."/>
            <person name="Stocchi V."/>
            <person name="Tisserant E."/>
            <person name="Viscomi A.R."/>
            <person name="Zambonelli A."/>
            <person name="Zampieri E."/>
            <person name="Henrissat B."/>
            <person name="Lebrun M.H."/>
            <person name="Paolocci F."/>
            <person name="Bonfante P."/>
            <person name="Ottonello S."/>
            <person name="Wincker P."/>
        </authorList>
    </citation>
    <scope>NUCLEOTIDE SEQUENCE [LARGE SCALE GENOMIC DNA]</scope>
    <source>
        <strain evidence="1 2">Mel28</strain>
    </source>
</reference>
<dbReference type="HOGENOM" id="CLU_1289776_0_0_1"/>
<proteinExistence type="predicted"/>
<dbReference type="RefSeq" id="XP_002838665.1">
    <property type="nucleotide sequence ID" value="XM_002838619.1"/>
</dbReference>
<name>D5GEB3_TUBMM</name>
<dbReference type="InParanoid" id="D5GEB3"/>
<gene>
    <name evidence="1" type="ORF">GSTUM_00001252001</name>
</gene>
<evidence type="ECO:0000313" key="1">
    <source>
        <dbReference type="EMBL" id="CAZ82856.1"/>
    </source>
</evidence>
<dbReference type="KEGG" id="tml:GSTUM_00001252001"/>
<keyword evidence="2" id="KW-1185">Reference proteome</keyword>
<dbReference type="EMBL" id="FN430173">
    <property type="protein sequence ID" value="CAZ82856.1"/>
    <property type="molecule type" value="Genomic_DNA"/>
</dbReference>
<protein>
    <submittedName>
        <fullName evidence="1">(Perigord truffle) hypothetical protein</fullName>
    </submittedName>
</protein>
<accession>D5GEB3</accession>
<dbReference type="AlphaFoldDB" id="D5GEB3"/>
<sequence length="214" mass="24467">MSVPEHLHRKSRRRDRIFNIIGGKGGYRKPDDTTRPHYAETLRQSMSQASSITGSISVPGLWSAKFGFPVPEETPDLKLVTIRKNSLWDTAYRALPQEEREAFPESSGHRNSALEDARADAETYRSVCYERRSKFNWKAKDLLLHDVVSRIITWIDKFKTIGDIVSQYDPAHAVLPWVGFRFLLQVGSKPKVSIRSISWLPSQLIYPSLSSRPL</sequence>
<organism evidence="1 2">
    <name type="scientific">Tuber melanosporum (strain Mel28)</name>
    <name type="common">Perigord black truffle</name>
    <dbReference type="NCBI Taxonomy" id="656061"/>
    <lineage>
        <taxon>Eukaryota</taxon>
        <taxon>Fungi</taxon>
        <taxon>Dikarya</taxon>
        <taxon>Ascomycota</taxon>
        <taxon>Pezizomycotina</taxon>
        <taxon>Pezizomycetes</taxon>
        <taxon>Pezizales</taxon>
        <taxon>Tuberaceae</taxon>
        <taxon>Tuber</taxon>
    </lineage>
</organism>
<dbReference type="STRING" id="656061.D5GEB3"/>
<evidence type="ECO:0000313" key="2">
    <source>
        <dbReference type="Proteomes" id="UP000006911"/>
    </source>
</evidence>
<dbReference type="Proteomes" id="UP000006911">
    <property type="component" value="Unassembled WGS sequence"/>
</dbReference>
<dbReference type="GeneID" id="9185512"/>